<proteinExistence type="predicted"/>
<sequence>MIKNVGVYLRISRESGEGRDTLLTHRTIAERFCSEKGYSFKIYEEVISGAKDIEERQSLHHLLNDIHLYEAIFVISTDRISRDNYYTQYVAKVLADNEVYILTPEKLYDLNGDDRLMFDMLGAMSSQEFRIIAKRQKRGKREGAMRGEWVQGVPPLGYIRGKNKKLKVIESEARLVKMIFNYAESGYGIQNIVSKLDGYKTKAGNSFTNTAIYTILNNKTYTGSIIYNIKDKKGKITETISMKNAHEAIITKEQFKSVKEAIKGRMSGDMETRNRSRGKVLSMLKDLLYCKGCGLKMGFRKDSKQKHAIYLKSCKCGTRGIAEPHLLTSFMSEFDFLQGFFRDEWEKALISSQSVSKDTLLQQVAELNKTQGKLSKRLSRAKNAYLDGVFNKEEYLKSKNDIENELTNISNTINDLQEQIESTNKDSISSEYKSKIEKIEQFYKLYNKEDSQQFLEECNRILKLIINKVYYARVDEKVTITSPLEGYIEAEQGDFVDLFIESK</sequence>
<evidence type="ECO:0000313" key="5">
    <source>
        <dbReference type="Proteomes" id="UP000465062"/>
    </source>
</evidence>
<dbReference type="PROSITE" id="PS51737">
    <property type="entry name" value="RECOMBINASE_DNA_BIND"/>
    <property type="match status" value="1"/>
</dbReference>
<dbReference type="Proteomes" id="UP000465062">
    <property type="component" value="Chromosome"/>
</dbReference>
<protein>
    <submittedName>
        <fullName evidence="4">Recombinase family protein</fullName>
    </submittedName>
</protein>
<dbReference type="KEGG" id="bvq:FHE72_15245"/>
<dbReference type="PANTHER" id="PTHR30461">
    <property type="entry name" value="DNA-INVERTASE FROM LAMBDOID PROPHAGE"/>
    <property type="match status" value="1"/>
</dbReference>
<dbReference type="Gene3D" id="3.40.50.1390">
    <property type="entry name" value="Resolvase, N-terminal catalytic domain"/>
    <property type="match status" value="1"/>
</dbReference>
<dbReference type="InterPro" id="IPR038109">
    <property type="entry name" value="DNA_bind_recomb_sf"/>
</dbReference>
<feature type="coiled-coil region" evidence="1">
    <location>
        <begin position="392"/>
        <end position="426"/>
    </location>
</feature>
<dbReference type="GO" id="GO:0003677">
    <property type="term" value="F:DNA binding"/>
    <property type="evidence" value="ECO:0007669"/>
    <property type="project" value="InterPro"/>
</dbReference>
<organism evidence="4 5">
    <name type="scientific">Rossellomorea vietnamensis</name>
    <dbReference type="NCBI Taxonomy" id="218284"/>
    <lineage>
        <taxon>Bacteria</taxon>
        <taxon>Bacillati</taxon>
        <taxon>Bacillota</taxon>
        <taxon>Bacilli</taxon>
        <taxon>Bacillales</taxon>
        <taxon>Bacillaceae</taxon>
        <taxon>Rossellomorea</taxon>
    </lineage>
</organism>
<dbReference type="InterPro" id="IPR011109">
    <property type="entry name" value="DNA_bind_recombinase_dom"/>
</dbReference>
<dbReference type="SUPFAM" id="SSF53041">
    <property type="entry name" value="Resolvase-like"/>
    <property type="match status" value="1"/>
</dbReference>
<dbReference type="CDD" id="cd00338">
    <property type="entry name" value="Ser_Recombinase"/>
    <property type="match status" value="1"/>
</dbReference>
<feature type="domain" description="Recombinase" evidence="3">
    <location>
        <begin position="155"/>
        <end position="268"/>
    </location>
</feature>
<evidence type="ECO:0000256" key="1">
    <source>
        <dbReference type="SAM" id="Coils"/>
    </source>
</evidence>
<reference evidence="4 5" key="1">
    <citation type="submission" date="2019-06" db="EMBL/GenBank/DDBJ databases">
        <title>An operon consisting of a P-type ATPase gene and a transcriptional regular gene given the different cadmium resistance in Bacillus vietamensis 151-6 and Bacillus marisflavi 151-25.</title>
        <authorList>
            <person name="Yu X."/>
        </authorList>
    </citation>
    <scope>NUCLEOTIDE SEQUENCE [LARGE SCALE GENOMIC DNA]</scope>
    <source>
        <strain evidence="4 5">151-6</strain>
    </source>
</reference>
<accession>A0A6I6UWT6</accession>
<dbReference type="Gene3D" id="3.90.1750.20">
    <property type="entry name" value="Putative Large Serine Recombinase, Chain B, Domain 2"/>
    <property type="match status" value="1"/>
</dbReference>
<evidence type="ECO:0000259" key="2">
    <source>
        <dbReference type="PROSITE" id="PS51736"/>
    </source>
</evidence>
<dbReference type="InterPro" id="IPR050639">
    <property type="entry name" value="SSR_resolvase"/>
</dbReference>
<dbReference type="EMBL" id="CP047394">
    <property type="protein sequence ID" value="QHE63822.1"/>
    <property type="molecule type" value="Genomic_DNA"/>
</dbReference>
<gene>
    <name evidence="4" type="ORF">FHE72_15245</name>
</gene>
<dbReference type="InterPro" id="IPR006119">
    <property type="entry name" value="Resolv_N"/>
</dbReference>
<dbReference type="GO" id="GO:0000150">
    <property type="term" value="F:DNA strand exchange activity"/>
    <property type="evidence" value="ECO:0007669"/>
    <property type="project" value="InterPro"/>
</dbReference>
<dbReference type="PANTHER" id="PTHR30461:SF23">
    <property type="entry name" value="DNA RECOMBINASE-RELATED"/>
    <property type="match status" value="1"/>
</dbReference>
<feature type="domain" description="Resolvase/invertase-type recombinase catalytic" evidence="2">
    <location>
        <begin position="4"/>
        <end position="147"/>
    </location>
</feature>
<dbReference type="AlphaFoldDB" id="A0A6I6UWT6"/>
<evidence type="ECO:0000313" key="4">
    <source>
        <dbReference type="EMBL" id="QHE63822.1"/>
    </source>
</evidence>
<keyword evidence="1" id="KW-0175">Coiled coil</keyword>
<name>A0A6I6UWT6_9BACI</name>
<dbReference type="Pfam" id="PF07508">
    <property type="entry name" value="Recombinase"/>
    <property type="match status" value="1"/>
</dbReference>
<dbReference type="SMART" id="SM00857">
    <property type="entry name" value="Resolvase"/>
    <property type="match status" value="1"/>
</dbReference>
<evidence type="ECO:0000259" key="3">
    <source>
        <dbReference type="PROSITE" id="PS51737"/>
    </source>
</evidence>
<dbReference type="InterPro" id="IPR036162">
    <property type="entry name" value="Resolvase-like_N_sf"/>
</dbReference>
<dbReference type="Pfam" id="PF00239">
    <property type="entry name" value="Resolvase"/>
    <property type="match status" value="1"/>
</dbReference>
<dbReference type="PROSITE" id="PS51736">
    <property type="entry name" value="RECOMBINASES_3"/>
    <property type="match status" value="1"/>
</dbReference>